<evidence type="ECO:0000313" key="3">
    <source>
        <dbReference type="EMBL" id="USW54607.1"/>
    </source>
</evidence>
<keyword evidence="2" id="KW-0732">Signal</keyword>
<feature type="region of interest" description="Disordered" evidence="1">
    <location>
        <begin position="147"/>
        <end position="208"/>
    </location>
</feature>
<feature type="compositionally biased region" description="Low complexity" evidence="1">
    <location>
        <begin position="150"/>
        <end position="159"/>
    </location>
</feature>
<evidence type="ECO:0000256" key="2">
    <source>
        <dbReference type="SAM" id="SignalP"/>
    </source>
</evidence>
<evidence type="ECO:0000256" key="1">
    <source>
        <dbReference type="SAM" id="MobiDB-lite"/>
    </source>
</evidence>
<name>A0A9Q9ARU5_9PEZI</name>
<dbReference type="Proteomes" id="UP001056384">
    <property type="component" value="Chromosome 6"/>
</dbReference>
<proteinExistence type="predicted"/>
<gene>
    <name evidence="3" type="ORF">Slin15195_G079260</name>
</gene>
<feature type="compositionally biased region" description="Polar residues" evidence="1">
    <location>
        <begin position="170"/>
        <end position="185"/>
    </location>
</feature>
<accession>A0A9Q9ARU5</accession>
<organism evidence="3 4">
    <name type="scientific">Septoria linicola</name>
    <dbReference type="NCBI Taxonomy" id="215465"/>
    <lineage>
        <taxon>Eukaryota</taxon>
        <taxon>Fungi</taxon>
        <taxon>Dikarya</taxon>
        <taxon>Ascomycota</taxon>
        <taxon>Pezizomycotina</taxon>
        <taxon>Dothideomycetes</taxon>
        <taxon>Dothideomycetidae</taxon>
        <taxon>Mycosphaerellales</taxon>
        <taxon>Mycosphaerellaceae</taxon>
        <taxon>Septoria</taxon>
    </lineage>
</organism>
<feature type="chain" id="PRO_5040297595" evidence="2">
    <location>
        <begin position="18"/>
        <end position="256"/>
    </location>
</feature>
<feature type="compositionally biased region" description="Low complexity" evidence="1">
    <location>
        <begin position="186"/>
        <end position="208"/>
    </location>
</feature>
<evidence type="ECO:0000313" key="4">
    <source>
        <dbReference type="Proteomes" id="UP001056384"/>
    </source>
</evidence>
<dbReference type="OrthoDB" id="4991875at2759"/>
<protein>
    <submittedName>
        <fullName evidence="3">Uncharacterized protein</fullName>
    </submittedName>
</protein>
<reference evidence="3" key="1">
    <citation type="submission" date="2022-06" db="EMBL/GenBank/DDBJ databases">
        <title>Complete genome sequences of two strains of the flax pathogen Septoria linicola.</title>
        <authorList>
            <person name="Lapalu N."/>
            <person name="Simon A."/>
            <person name="Demenou B."/>
            <person name="Paumier D."/>
            <person name="Guillot M.-P."/>
            <person name="Gout L."/>
            <person name="Valade R."/>
        </authorList>
    </citation>
    <scope>NUCLEOTIDE SEQUENCE</scope>
    <source>
        <strain evidence="3">SE15195</strain>
    </source>
</reference>
<feature type="signal peptide" evidence="2">
    <location>
        <begin position="1"/>
        <end position="17"/>
    </location>
</feature>
<dbReference type="AlphaFoldDB" id="A0A9Q9ARU5"/>
<dbReference type="EMBL" id="CP099423">
    <property type="protein sequence ID" value="USW54607.1"/>
    <property type="molecule type" value="Genomic_DNA"/>
</dbReference>
<sequence>MTYHNLLIVASVCLAAAQQQQSTSIFVPDEFQYNTFDVSVVGNDATATTFEFYPGCAFGPCGPVTLIQGPGTAIFSEDLGPSLITTVWSCKLSPTDAPTTADCSLTSTATFGCCEGIDTKQYPPGTGFAFPTYKAVITAGPLAANGGGEATASSTAATSPTRGVARPTESVFTASDASSTTGALQTTSTASESASAQDTSSTAGTNTMSISDSTASAATMTSSTSSAGAGLNQVFSGRLVDGALEAALIMLAGVLV</sequence>
<keyword evidence="4" id="KW-1185">Reference proteome</keyword>